<dbReference type="PANTHER" id="PTHR30244:SF34">
    <property type="entry name" value="DTDP-4-AMINO-4,6-DIDEOXYGALACTOSE TRANSAMINASE"/>
    <property type="match status" value="1"/>
</dbReference>
<evidence type="ECO:0000256" key="4">
    <source>
        <dbReference type="ARBA" id="ARBA00022898"/>
    </source>
</evidence>
<dbReference type="Gene3D" id="3.40.640.10">
    <property type="entry name" value="Type I PLP-dependent aspartate aminotransferase-like (Major domain)"/>
    <property type="match status" value="1"/>
</dbReference>
<dbReference type="InterPro" id="IPR015422">
    <property type="entry name" value="PyrdxlP-dep_Trfase_small"/>
</dbReference>
<dbReference type="SUPFAM" id="SSF53383">
    <property type="entry name" value="PLP-dependent transferases"/>
    <property type="match status" value="1"/>
</dbReference>
<dbReference type="InterPro" id="IPR015424">
    <property type="entry name" value="PyrdxlP-dep_Trfase"/>
</dbReference>
<evidence type="ECO:0000313" key="7">
    <source>
        <dbReference type="EMBL" id="GGK26488.1"/>
    </source>
</evidence>
<keyword evidence="8" id="KW-1185">Reference proteome</keyword>
<name>A0ABQ2EVF0_9ACTN</name>
<dbReference type="InterPro" id="IPR000653">
    <property type="entry name" value="DegT/StrS_aminotransferase"/>
</dbReference>
<gene>
    <name evidence="7" type="primary">spsC</name>
    <name evidence="7" type="ORF">GCM10011583_68070</name>
</gene>
<evidence type="ECO:0000256" key="5">
    <source>
        <dbReference type="ARBA" id="ARBA00038398"/>
    </source>
</evidence>
<evidence type="ECO:0000313" key="8">
    <source>
        <dbReference type="Proteomes" id="UP000660265"/>
    </source>
</evidence>
<keyword evidence="2" id="KW-0032">Aminotransferase</keyword>
<dbReference type="Gene3D" id="3.90.1150.10">
    <property type="entry name" value="Aspartate Aminotransferase, domain 1"/>
    <property type="match status" value="1"/>
</dbReference>
<comment type="caution">
    <text evidence="7">The sequence shown here is derived from an EMBL/GenBank/DDBJ whole genome shotgun (WGS) entry which is preliminary data.</text>
</comment>
<accession>A0ABQ2EVF0</accession>
<keyword evidence="4 6" id="KW-0663">Pyridoxal phosphate</keyword>
<dbReference type="InterPro" id="IPR015421">
    <property type="entry name" value="PyrdxlP-dep_Trfase_major"/>
</dbReference>
<comment type="similarity">
    <text evidence="5">Belongs to the DegT/DnrJ/EryC1 family. L-glutamine:2-deoxy-scyllo-inosose/scyllo-inosose aminotransferase subfamily.</text>
</comment>
<proteinExistence type="inferred from homology"/>
<dbReference type="EMBL" id="BMMV01000033">
    <property type="protein sequence ID" value="GGK26488.1"/>
    <property type="molecule type" value="Genomic_DNA"/>
</dbReference>
<dbReference type="Pfam" id="PF01041">
    <property type="entry name" value="DegT_DnrJ_EryC1"/>
    <property type="match status" value="1"/>
</dbReference>
<protein>
    <submittedName>
        <fullName evidence="7">Spore coat polysaccharide biosynthesis protein SpsC</fullName>
    </submittedName>
</protein>
<sequence length="401" mass="43315">MHPSVTLPHPDPFFPEETVINVFQPSLGDEELQAIAEVFADNWLGHGPRTKKFEAEFAEHLGVEPEQVMFINSATAGLFLSTELLGLGPGDDVVLPSVSFVAAGNAVAATGARPVFCDVDERTLNPTAADIERALTPRTKAVLVLHYGGYPGDIAAIAALCEERGIPLVEDAACAVASTADGTACGAFGDISMWSFDSMKVLVTGDGGMLYVKDRELARKARQLAYHGLEQSSGFANARVSHRWWELNVRDFGRRVVGNDITAAIGSVQLRRLPEFVARRREIAETYDRLLADAAGVRLPPALPAGHTSSYYFYWVQLDPAVRDKVAADLLDQGVYTTLRYPPLHKVPAYQGDCGPLPGTDACAENTLLLPLHQALDDAEVHSVAAALRKSVELRSAPDRS</sequence>
<comment type="cofactor">
    <cofactor evidence="1">
        <name>pyridoxal 5'-phosphate</name>
        <dbReference type="ChEBI" id="CHEBI:597326"/>
    </cofactor>
</comment>
<dbReference type="Proteomes" id="UP000660265">
    <property type="component" value="Unassembled WGS sequence"/>
</dbReference>
<evidence type="ECO:0000256" key="1">
    <source>
        <dbReference type="ARBA" id="ARBA00001933"/>
    </source>
</evidence>
<reference evidence="8" key="1">
    <citation type="journal article" date="2019" name="Int. J. Syst. Evol. Microbiol.">
        <title>The Global Catalogue of Microorganisms (GCM) 10K type strain sequencing project: providing services to taxonomists for standard genome sequencing and annotation.</title>
        <authorList>
            <consortium name="The Broad Institute Genomics Platform"/>
            <consortium name="The Broad Institute Genome Sequencing Center for Infectious Disease"/>
            <person name="Wu L."/>
            <person name="Ma J."/>
        </authorList>
    </citation>
    <scope>NUCLEOTIDE SEQUENCE [LARGE SCALE GENOMIC DNA]</scope>
    <source>
        <strain evidence="8">CGMCC 4.7275</strain>
    </source>
</reference>
<dbReference type="PANTHER" id="PTHR30244">
    <property type="entry name" value="TRANSAMINASE"/>
    <property type="match status" value="1"/>
</dbReference>
<evidence type="ECO:0000256" key="3">
    <source>
        <dbReference type="ARBA" id="ARBA00022679"/>
    </source>
</evidence>
<evidence type="ECO:0000256" key="6">
    <source>
        <dbReference type="RuleBase" id="RU004508"/>
    </source>
</evidence>
<evidence type="ECO:0000256" key="2">
    <source>
        <dbReference type="ARBA" id="ARBA00022576"/>
    </source>
</evidence>
<dbReference type="PIRSF" id="PIRSF000390">
    <property type="entry name" value="PLP_StrS"/>
    <property type="match status" value="1"/>
</dbReference>
<organism evidence="7 8">
    <name type="scientific">Streptomyces camponoticapitis</name>
    <dbReference type="NCBI Taxonomy" id="1616125"/>
    <lineage>
        <taxon>Bacteria</taxon>
        <taxon>Bacillati</taxon>
        <taxon>Actinomycetota</taxon>
        <taxon>Actinomycetes</taxon>
        <taxon>Kitasatosporales</taxon>
        <taxon>Streptomycetaceae</taxon>
        <taxon>Streptomyces</taxon>
    </lineage>
</organism>
<dbReference type="CDD" id="cd00616">
    <property type="entry name" value="AHBA_syn"/>
    <property type="match status" value="1"/>
</dbReference>
<keyword evidence="3" id="KW-0808">Transferase</keyword>